<reference evidence="3" key="1">
    <citation type="submission" date="2017-02" db="UniProtKB">
        <authorList>
            <consortium name="WormBaseParasite"/>
        </authorList>
    </citation>
    <scope>IDENTIFICATION</scope>
</reference>
<evidence type="ECO:0000313" key="2">
    <source>
        <dbReference type="Proteomes" id="UP000280834"/>
    </source>
</evidence>
<accession>A0A0R3RBS4</accession>
<reference evidence="1 2" key="2">
    <citation type="submission" date="2018-11" db="EMBL/GenBank/DDBJ databases">
        <authorList>
            <consortium name="Pathogen Informatics"/>
        </authorList>
    </citation>
    <scope>NUCLEOTIDE SEQUENCE [LARGE SCALE GENOMIC DNA]</scope>
</reference>
<evidence type="ECO:0000313" key="3">
    <source>
        <dbReference type="WBParaSite" id="BTMF_0001749301-mRNA-1"/>
    </source>
</evidence>
<dbReference type="AlphaFoldDB" id="A0A0R3RBS4"/>
<keyword evidence="2" id="KW-1185">Reference proteome</keyword>
<name>A0A0R3RBS4_9BILA</name>
<dbReference type="EMBL" id="UZAG01022613">
    <property type="protein sequence ID" value="VDO54192.1"/>
    <property type="molecule type" value="Genomic_DNA"/>
</dbReference>
<gene>
    <name evidence="1" type="ORF">BTMF_LOCUS15460</name>
</gene>
<proteinExistence type="predicted"/>
<protein>
    <submittedName>
        <fullName evidence="1 3">Uncharacterized protein</fullName>
    </submittedName>
</protein>
<sequence>MSTPVNATSPYKRLCLRYGRTVTSSSAFASTILCLRDLPTNKISKSI</sequence>
<evidence type="ECO:0000313" key="1">
    <source>
        <dbReference type="EMBL" id="VDO54192.1"/>
    </source>
</evidence>
<dbReference type="WBParaSite" id="BTMF_0001749301-mRNA-1">
    <property type="protein sequence ID" value="BTMF_0001749301-mRNA-1"/>
    <property type="gene ID" value="BTMF_0001749301"/>
</dbReference>
<organism evidence="3">
    <name type="scientific">Brugia timori</name>
    <dbReference type="NCBI Taxonomy" id="42155"/>
    <lineage>
        <taxon>Eukaryota</taxon>
        <taxon>Metazoa</taxon>
        <taxon>Ecdysozoa</taxon>
        <taxon>Nematoda</taxon>
        <taxon>Chromadorea</taxon>
        <taxon>Rhabditida</taxon>
        <taxon>Spirurina</taxon>
        <taxon>Spiruromorpha</taxon>
        <taxon>Filarioidea</taxon>
        <taxon>Onchocercidae</taxon>
        <taxon>Brugia</taxon>
    </lineage>
</organism>
<dbReference type="Proteomes" id="UP000280834">
    <property type="component" value="Unassembled WGS sequence"/>
</dbReference>